<dbReference type="SUPFAM" id="SSF53098">
    <property type="entry name" value="Ribonuclease H-like"/>
    <property type="match status" value="1"/>
</dbReference>
<protein>
    <submittedName>
        <fullName evidence="7">Zinc finger BED domain-containing protein 1</fullName>
    </submittedName>
</protein>
<dbReference type="PANTHER" id="PTHR46481:SF10">
    <property type="entry name" value="ZINC FINGER BED DOMAIN-CONTAINING PROTEIN 39"/>
    <property type="match status" value="1"/>
</dbReference>
<keyword evidence="2" id="KW-0479">Metal-binding</keyword>
<keyword evidence="5" id="KW-0539">Nucleus</keyword>
<evidence type="ECO:0000256" key="1">
    <source>
        <dbReference type="ARBA" id="ARBA00004123"/>
    </source>
</evidence>
<feature type="region of interest" description="Disordered" evidence="6">
    <location>
        <begin position="29"/>
        <end position="56"/>
    </location>
</feature>
<reference evidence="7" key="1">
    <citation type="journal article" date="2023" name="Front. Mar. Sci.">
        <title>A new Merluccius polli reference genome to investigate the effects of global change in West African waters.</title>
        <authorList>
            <person name="Mateo J.L."/>
            <person name="Blanco-Fernandez C."/>
            <person name="Garcia-Vazquez E."/>
            <person name="Machado-Schiaffino G."/>
        </authorList>
    </citation>
    <scope>NUCLEOTIDE SEQUENCE</scope>
    <source>
        <strain evidence="7">C29</strain>
        <tissue evidence="7">Fin</tissue>
    </source>
</reference>
<evidence type="ECO:0000256" key="5">
    <source>
        <dbReference type="ARBA" id="ARBA00023242"/>
    </source>
</evidence>
<dbReference type="Proteomes" id="UP001174136">
    <property type="component" value="Unassembled WGS sequence"/>
</dbReference>
<dbReference type="GO" id="GO:0005634">
    <property type="term" value="C:nucleus"/>
    <property type="evidence" value="ECO:0007669"/>
    <property type="project" value="UniProtKB-SubCell"/>
</dbReference>
<dbReference type="EMBL" id="JAOPHQ010000854">
    <property type="protein sequence ID" value="KAK0153325.1"/>
    <property type="molecule type" value="Genomic_DNA"/>
</dbReference>
<dbReference type="InterPro" id="IPR012337">
    <property type="entry name" value="RNaseH-like_sf"/>
</dbReference>
<comment type="caution">
    <text evidence="7">The sequence shown here is derived from an EMBL/GenBank/DDBJ whole genome shotgun (WGS) entry which is preliminary data.</text>
</comment>
<organism evidence="7 8">
    <name type="scientific">Merluccius polli</name>
    <name type="common">Benguela hake</name>
    <name type="synonym">Merluccius cadenati</name>
    <dbReference type="NCBI Taxonomy" id="89951"/>
    <lineage>
        <taxon>Eukaryota</taxon>
        <taxon>Metazoa</taxon>
        <taxon>Chordata</taxon>
        <taxon>Craniata</taxon>
        <taxon>Vertebrata</taxon>
        <taxon>Euteleostomi</taxon>
        <taxon>Actinopterygii</taxon>
        <taxon>Neopterygii</taxon>
        <taxon>Teleostei</taxon>
        <taxon>Neoteleostei</taxon>
        <taxon>Acanthomorphata</taxon>
        <taxon>Zeiogadaria</taxon>
        <taxon>Gadariae</taxon>
        <taxon>Gadiformes</taxon>
        <taxon>Gadoidei</taxon>
        <taxon>Merlucciidae</taxon>
        <taxon>Merluccius</taxon>
    </lineage>
</organism>
<sequence>MLKHLRTQHGITLTECCVFDQLRNDFQPSNSSDVSMSSAVSTADDHDKGTGSEAGSVCSLPLASPFTEAGKAKKTQARVDEGLHPFATVDALEFREMTKILNPKYKAPNRDSLTNHLVPAWYAVEKGNMISELKRVSKAAITADGWTSYSQDHYLTVTLHFVRNGQAHDKVLKTKAVYQAQTGTAVAEEIDEILEEYGVRDKVVAATVDNAANMDVAVKKLQIKFPCFAHTLNLGAQKLYNCTTISNWAARIRSVIVWMKRSHMAKVVLTEKQELLKLPKHMLLLDVKTRWNSLYLMIERFCEQFPAIQAAAIDPRIRKPMEKERLA</sequence>
<evidence type="ECO:0000256" key="2">
    <source>
        <dbReference type="ARBA" id="ARBA00022723"/>
    </source>
</evidence>
<evidence type="ECO:0000313" key="8">
    <source>
        <dbReference type="Proteomes" id="UP001174136"/>
    </source>
</evidence>
<accession>A0AA47N7J1</accession>
<evidence type="ECO:0000256" key="4">
    <source>
        <dbReference type="ARBA" id="ARBA00022833"/>
    </source>
</evidence>
<dbReference type="InterPro" id="IPR052035">
    <property type="entry name" value="ZnF_BED_domain_contain"/>
</dbReference>
<evidence type="ECO:0000256" key="6">
    <source>
        <dbReference type="SAM" id="MobiDB-lite"/>
    </source>
</evidence>
<proteinExistence type="predicted"/>
<feature type="compositionally biased region" description="Low complexity" evidence="6">
    <location>
        <begin position="29"/>
        <end position="42"/>
    </location>
</feature>
<keyword evidence="3" id="KW-0863">Zinc-finger</keyword>
<dbReference type="GO" id="GO:0008270">
    <property type="term" value="F:zinc ion binding"/>
    <property type="evidence" value="ECO:0007669"/>
    <property type="project" value="UniProtKB-KW"/>
</dbReference>
<dbReference type="PANTHER" id="PTHR46481">
    <property type="entry name" value="ZINC FINGER BED DOMAIN-CONTAINING PROTEIN 4"/>
    <property type="match status" value="1"/>
</dbReference>
<dbReference type="AlphaFoldDB" id="A0AA47N7J1"/>
<keyword evidence="4" id="KW-0862">Zinc</keyword>
<evidence type="ECO:0000313" key="7">
    <source>
        <dbReference type="EMBL" id="KAK0153325.1"/>
    </source>
</evidence>
<gene>
    <name evidence="7" type="primary">ZBED1_248</name>
    <name evidence="7" type="ORF">N1851_005008</name>
</gene>
<comment type="subcellular location">
    <subcellularLocation>
        <location evidence="1">Nucleus</location>
    </subcellularLocation>
</comment>
<name>A0AA47N7J1_MERPO</name>
<keyword evidence="8" id="KW-1185">Reference proteome</keyword>
<evidence type="ECO:0000256" key="3">
    <source>
        <dbReference type="ARBA" id="ARBA00022771"/>
    </source>
</evidence>